<dbReference type="PANTHER" id="PTHR48006:SF98">
    <property type="entry name" value="MALECTIN DOMAIN-CONTAINING PROTEIN"/>
    <property type="match status" value="1"/>
</dbReference>
<dbReference type="InterPro" id="IPR051824">
    <property type="entry name" value="LRR_Rcpt-Like_S/T_Kinase"/>
</dbReference>
<evidence type="ECO:0000256" key="9">
    <source>
        <dbReference type="SAM" id="Phobius"/>
    </source>
</evidence>
<feature type="signal peptide" evidence="10">
    <location>
        <begin position="1"/>
        <end position="38"/>
    </location>
</feature>
<sequence>MPPPLLLRPKSTPASPTPMAPLPLPLLLALAGLAVAAAQPFTPPPQQQATDASDAAALRAVFQRWGLGFGATVNLDHPCGTRDWPASFARNASVGCSCDGSPECRITHLNVTGFSNLTGIPPELFNLTELVSLDLSNNNLSGSIPQEVANLSKLQTWRFNNNKLSGLLPNESSRLGSLQSLWMFDNYIEGQLPEFIANLTNLTDLRIYGTKLRGPIPKNFSNLTNLKILMLGDLDGGNSTFDFIADETNVSILSLRNCGIGQFPSNPPNLRNLTYLDLRSNNLSGSMQQLRLFSTSKYTYVGENNFSGNLPSEIVQSSRGLDVSYNPFLNGNLPNNPADRNWSINYIGTSIAASRTINSENLTLLNCLHMKECNRKFYTNPITSFAVNCGGKQKIYPDSLPITFNDDTSDLGAAGFHVNTDRQWIVSHVGSDPFSDSPGTVNTTQDILGTDMPDLYQTARTSRSALSYYAVGLLNGKYTVQLFFAEILIDSQLYNGTGRRLFNIDIQGQNIKTDFDITKEAGGVRRPTNITREVTVDNSVLKIHLYWSGRGTCCIPYEGAYGPLVSAIRVFRPEKPNNSPPPPRPVSAPSDDKRRGVVAGIAALCIAAAVISSSVVYLWWKWVALVKHPNA</sequence>
<dbReference type="GO" id="GO:0004674">
    <property type="term" value="F:protein serine/threonine kinase activity"/>
    <property type="evidence" value="ECO:0007669"/>
    <property type="project" value="UniProtKB-EC"/>
</dbReference>
<reference evidence="12" key="3">
    <citation type="submission" date="2022-01" db="UniProtKB">
        <authorList>
            <consortium name="EnsemblPlants"/>
        </authorList>
    </citation>
    <scope>IDENTIFICATION</scope>
    <source>
        <strain evidence="12">subsp. vulgare</strain>
    </source>
</reference>
<reference evidence="12" key="2">
    <citation type="submission" date="2020-10" db="EMBL/GenBank/DDBJ databases">
        <authorList>
            <person name="Scholz U."/>
            <person name="Mascher M."/>
            <person name="Fiebig A."/>
        </authorList>
    </citation>
    <scope>NUCLEOTIDE SEQUENCE [LARGE SCALE GENOMIC DNA]</scope>
    <source>
        <strain evidence="12">cv. Morex</strain>
    </source>
</reference>
<evidence type="ECO:0000313" key="13">
    <source>
        <dbReference type="Proteomes" id="UP000011116"/>
    </source>
</evidence>
<dbReference type="Gene3D" id="3.80.10.10">
    <property type="entry name" value="Ribonuclease Inhibitor"/>
    <property type="match status" value="2"/>
</dbReference>
<keyword evidence="7" id="KW-0325">Glycoprotein</keyword>
<evidence type="ECO:0000256" key="5">
    <source>
        <dbReference type="ARBA" id="ARBA00022741"/>
    </source>
</evidence>
<dbReference type="AlphaFoldDB" id="A0A8I6YBS8"/>
<dbReference type="FunFam" id="3.80.10.10:FF:002824">
    <property type="entry name" value="Predicted protein"/>
    <property type="match status" value="1"/>
</dbReference>
<dbReference type="PRINTS" id="PR00019">
    <property type="entry name" value="LEURICHRPT"/>
</dbReference>
<keyword evidence="6" id="KW-0067">ATP-binding</keyword>
<proteinExistence type="predicted"/>
<evidence type="ECO:0000256" key="4">
    <source>
        <dbReference type="ARBA" id="ARBA00022729"/>
    </source>
</evidence>
<evidence type="ECO:0000259" key="11">
    <source>
        <dbReference type="Pfam" id="PF11721"/>
    </source>
</evidence>
<evidence type="ECO:0000256" key="2">
    <source>
        <dbReference type="ARBA" id="ARBA00022553"/>
    </source>
</evidence>
<keyword evidence="9" id="KW-0812">Transmembrane</keyword>
<dbReference type="GO" id="GO:0005524">
    <property type="term" value="F:ATP binding"/>
    <property type="evidence" value="ECO:0007669"/>
    <property type="project" value="UniProtKB-KW"/>
</dbReference>
<dbReference type="InterPro" id="IPR032675">
    <property type="entry name" value="LRR_dom_sf"/>
</dbReference>
<evidence type="ECO:0000313" key="12">
    <source>
        <dbReference type="EnsemblPlants" id="HORVU.MOREX.r3.7HG0656240.1"/>
    </source>
</evidence>
<keyword evidence="9" id="KW-1133">Transmembrane helix</keyword>
<evidence type="ECO:0000256" key="10">
    <source>
        <dbReference type="SAM" id="SignalP"/>
    </source>
</evidence>
<evidence type="ECO:0000256" key="7">
    <source>
        <dbReference type="ARBA" id="ARBA00023180"/>
    </source>
</evidence>
<gene>
    <name evidence="12" type="primary">LOC123407797</name>
</gene>
<dbReference type="Gene3D" id="2.60.120.430">
    <property type="entry name" value="Galactose-binding lectin"/>
    <property type="match status" value="1"/>
</dbReference>
<accession>A0A8I6YBS8</accession>
<dbReference type="EnsemblPlants" id="HORVU.MOREX.r3.7HG0656240.1">
    <property type="protein sequence ID" value="HORVU.MOREX.r3.7HG0656240.1"/>
    <property type="gene ID" value="HORVU.MOREX.r3.7HG0656240"/>
</dbReference>
<dbReference type="Gramene" id="HORVU.MOREX.r2.7HG0544540.1">
    <property type="protein sequence ID" value="HORVU.MOREX.r2.7HG0544540.1"/>
    <property type="gene ID" value="HORVU.MOREX.r2.7HG0544540"/>
</dbReference>
<keyword evidence="9" id="KW-0472">Membrane</keyword>
<keyword evidence="4 10" id="KW-0732">Signal</keyword>
<evidence type="ECO:0000256" key="6">
    <source>
        <dbReference type="ARBA" id="ARBA00022840"/>
    </source>
</evidence>
<reference evidence="13" key="1">
    <citation type="journal article" date="2012" name="Nature">
        <title>A physical, genetic and functional sequence assembly of the barley genome.</title>
        <authorList>
            <consortium name="The International Barley Genome Sequencing Consortium"/>
            <person name="Mayer K.F."/>
            <person name="Waugh R."/>
            <person name="Brown J.W."/>
            <person name="Schulman A."/>
            <person name="Langridge P."/>
            <person name="Platzer M."/>
            <person name="Fincher G.B."/>
            <person name="Muehlbauer G.J."/>
            <person name="Sato K."/>
            <person name="Close T.J."/>
            <person name="Wise R.P."/>
            <person name="Stein N."/>
        </authorList>
    </citation>
    <scope>NUCLEOTIDE SEQUENCE [LARGE SCALE GENOMIC DNA]</scope>
    <source>
        <strain evidence="13">cv. Morex</strain>
    </source>
</reference>
<feature type="region of interest" description="Disordered" evidence="8">
    <location>
        <begin position="573"/>
        <end position="592"/>
    </location>
</feature>
<protein>
    <recommendedName>
        <fullName evidence="1">non-specific serine/threonine protein kinase</fullName>
        <ecNumber evidence="1">2.7.11.1</ecNumber>
    </recommendedName>
</protein>
<keyword evidence="3" id="KW-0808">Transferase</keyword>
<evidence type="ECO:0000256" key="1">
    <source>
        <dbReference type="ARBA" id="ARBA00012513"/>
    </source>
</evidence>
<dbReference type="Pfam" id="PF00560">
    <property type="entry name" value="LRR_1"/>
    <property type="match status" value="3"/>
</dbReference>
<dbReference type="Pfam" id="PF11721">
    <property type="entry name" value="Malectin"/>
    <property type="match status" value="1"/>
</dbReference>
<dbReference type="PANTHER" id="PTHR48006">
    <property type="entry name" value="LEUCINE-RICH REPEAT-CONTAINING PROTEIN DDB_G0281931-RELATED"/>
    <property type="match status" value="1"/>
</dbReference>
<dbReference type="InterPro" id="IPR021720">
    <property type="entry name" value="Malectin_dom"/>
</dbReference>
<dbReference type="EC" id="2.7.11.1" evidence="1"/>
<keyword evidence="5" id="KW-0547">Nucleotide-binding</keyword>
<dbReference type="SUPFAM" id="SSF52058">
    <property type="entry name" value="L domain-like"/>
    <property type="match status" value="1"/>
</dbReference>
<feature type="domain" description="Malectin" evidence="11">
    <location>
        <begin position="384"/>
        <end position="568"/>
    </location>
</feature>
<name>A0A8I6YBS8_HORVV</name>
<organism evidence="12 13">
    <name type="scientific">Hordeum vulgare subsp. vulgare</name>
    <name type="common">Domesticated barley</name>
    <dbReference type="NCBI Taxonomy" id="112509"/>
    <lineage>
        <taxon>Eukaryota</taxon>
        <taxon>Viridiplantae</taxon>
        <taxon>Streptophyta</taxon>
        <taxon>Embryophyta</taxon>
        <taxon>Tracheophyta</taxon>
        <taxon>Spermatophyta</taxon>
        <taxon>Magnoliopsida</taxon>
        <taxon>Liliopsida</taxon>
        <taxon>Poales</taxon>
        <taxon>Poaceae</taxon>
        <taxon>BOP clade</taxon>
        <taxon>Pooideae</taxon>
        <taxon>Triticodae</taxon>
        <taxon>Triticeae</taxon>
        <taxon>Hordeinae</taxon>
        <taxon>Hordeum</taxon>
    </lineage>
</organism>
<keyword evidence="13" id="KW-1185">Reference proteome</keyword>
<dbReference type="Proteomes" id="UP000011116">
    <property type="component" value="Chromosome 7H"/>
</dbReference>
<feature type="chain" id="PRO_5035216958" description="non-specific serine/threonine protein kinase" evidence="10">
    <location>
        <begin position="39"/>
        <end position="631"/>
    </location>
</feature>
<keyword evidence="2" id="KW-0597">Phosphoprotein</keyword>
<dbReference type="SMR" id="A0A8I6YBS8"/>
<evidence type="ECO:0000256" key="3">
    <source>
        <dbReference type="ARBA" id="ARBA00022679"/>
    </source>
</evidence>
<dbReference type="Gramene" id="HORVU.MOREX.r3.7HG0656240.1">
    <property type="protein sequence ID" value="HORVU.MOREX.r3.7HG0656240.1"/>
    <property type="gene ID" value="HORVU.MOREX.r3.7HG0656240"/>
</dbReference>
<evidence type="ECO:0000256" key="8">
    <source>
        <dbReference type="SAM" id="MobiDB-lite"/>
    </source>
</evidence>
<dbReference type="InterPro" id="IPR001611">
    <property type="entry name" value="Leu-rich_rpt"/>
</dbReference>
<feature type="transmembrane region" description="Helical" evidence="9">
    <location>
        <begin position="597"/>
        <end position="620"/>
    </location>
</feature>